<dbReference type="EMBL" id="WSLF01000016">
    <property type="protein sequence ID" value="KAE9629826.1"/>
    <property type="molecule type" value="Genomic_DNA"/>
</dbReference>
<keyword evidence="9" id="KW-0378">Hydrolase</keyword>
<evidence type="ECO:0000259" key="11">
    <source>
        <dbReference type="PROSITE" id="PS50879"/>
    </source>
</evidence>
<comment type="caution">
    <text evidence="12">The sequence shown here is derived from an EMBL/GenBank/DDBJ whole genome shotgun (WGS) entry which is preliminary data.</text>
</comment>
<keyword evidence="8" id="KW-0255">Endonuclease</keyword>
<evidence type="ECO:0000256" key="10">
    <source>
        <dbReference type="ARBA" id="ARBA00022842"/>
    </source>
</evidence>
<keyword evidence="13" id="KW-1185">Reference proteome</keyword>
<dbReference type="GO" id="GO:0046872">
    <property type="term" value="F:metal ion binding"/>
    <property type="evidence" value="ECO:0007669"/>
    <property type="project" value="UniProtKB-KW"/>
</dbReference>
<dbReference type="InterPro" id="IPR002156">
    <property type="entry name" value="RNaseH_domain"/>
</dbReference>
<protein>
    <recommendedName>
        <fullName evidence="5">ribonuclease H</fullName>
        <ecNumber evidence="5">3.1.26.4</ecNumber>
    </recommendedName>
</protein>
<dbReference type="AlphaFoldDB" id="A0A7C8HFF0"/>
<keyword evidence="10" id="KW-0460">Magnesium</keyword>
<dbReference type="InterPro" id="IPR012337">
    <property type="entry name" value="RNaseH-like_sf"/>
</dbReference>
<evidence type="ECO:0000256" key="5">
    <source>
        <dbReference type="ARBA" id="ARBA00012180"/>
    </source>
</evidence>
<dbReference type="InterPro" id="IPR050092">
    <property type="entry name" value="RNase_H"/>
</dbReference>
<dbReference type="RefSeq" id="WP_158741559.1">
    <property type="nucleotide sequence ID" value="NZ_JAFBEP010000018.1"/>
</dbReference>
<dbReference type="InterPro" id="IPR022892">
    <property type="entry name" value="RNaseHI"/>
</dbReference>
<comment type="similarity">
    <text evidence="3">Belongs to the RNase H family.</text>
</comment>
<evidence type="ECO:0000256" key="8">
    <source>
        <dbReference type="ARBA" id="ARBA00022759"/>
    </source>
</evidence>
<evidence type="ECO:0000256" key="7">
    <source>
        <dbReference type="ARBA" id="ARBA00022723"/>
    </source>
</evidence>
<dbReference type="PANTHER" id="PTHR10642">
    <property type="entry name" value="RIBONUCLEASE H1"/>
    <property type="match status" value="1"/>
</dbReference>
<dbReference type="PANTHER" id="PTHR10642:SF26">
    <property type="entry name" value="RIBONUCLEASE H1"/>
    <property type="match status" value="1"/>
</dbReference>
<evidence type="ECO:0000256" key="4">
    <source>
        <dbReference type="ARBA" id="ARBA00011245"/>
    </source>
</evidence>
<dbReference type="Gene3D" id="3.30.420.10">
    <property type="entry name" value="Ribonuclease H-like superfamily/Ribonuclease H"/>
    <property type="match status" value="1"/>
</dbReference>
<keyword evidence="7" id="KW-0479">Metal-binding</keyword>
<organism evidence="12 13">
    <name type="scientific">Defluviitalea raffinosedens</name>
    <dbReference type="NCBI Taxonomy" id="1450156"/>
    <lineage>
        <taxon>Bacteria</taxon>
        <taxon>Bacillati</taxon>
        <taxon>Bacillota</taxon>
        <taxon>Clostridia</taxon>
        <taxon>Lachnospirales</taxon>
        <taxon>Defluviitaleaceae</taxon>
        <taxon>Defluviitalea</taxon>
    </lineage>
</organism>
<reference evidence="12 13" key="1">
    <citation type="submission" date="2019-12" db="EMBL/GenBank/DDBJ databases">
        <title>Defluviitalea raffinosedens, isolated from a biogas fermenter, genome sequencing and characterization.</title>
        <authorList>
            <person name="Rettenmaier R."/>
            <person name="Schneider M."/>
            <person name="Neuhaus K."/>
            <person name="Liebl W."/>
            <person name="Zverlov V."/>
        </authorList>
    </citation>
    <scope>NUCLEOTIDE SEQUENCE [LARGE SCALE GENOMIC DNA]</scope>
    <source>
        <strain evidence="12 13">249c-K6</strain>
    </source>
</reference>
<evidence type="ECO:0000256" key="6">
    <source>
        <dbReference type="ARBA" id="ARBA00022722"/>
    </source>
</evidence>
<accession>A0A7C8HFF0</accession>
<comment type="subunit">
    <text evidence="4">Monomer.</text>
</comment>
<proteinExistence type="inferred from homology"/>
<dbReference type="Proteomes" id="UP000483018">
    <property type="component" value="Unassembled WGS sequence"/>
</dbReference>
<sequence length="194" mass="22117">MSLFEVYTDGACTNNQGEGLQPGGWAAVFVDGPALSGGESATTNNRMEMRAVIEALKNTPPHSHVRIYSDSAYVINCFNQKWIDKWEKNGWMTSSKKPVENKDLWLEMRQLEKERQVEWIKVKGHSGNQWNEMADTLAVAAIPKDKNNDDQSRKEICLYLTQDEKINLLSFLDCNQLNLNDVLKNVLVKLQKLE</sequence>
<dbReference type="EC" id="3.1.26.4" evidence="5"/>
<evidence type="ECO:0000313" key="12">
    <source>
        <dbReference type="EMBL" id="KAE9629826.1"/>
    </source>
</evidence>
<dbReference type="OrthoDB" id="7845843at2"/>
<dbReference type="CDD" id="cd09278">
    <property type="entry name" value="RNase_HI_prokaryote_like"/>
    <property type="match status" value="1"/>
</dbReference>
<evidence type="ECO:0000256" key="9">
    <source>
        <dbReference type="ARBA" id="ARBA00022801"/>
    </source>
</evidence>
<comment type="catalytic activity">
    <reaction evidence="1">
        <text>Endonucleolytic cleavage to 5'-phosphomonoester.</text>
        <dbReference type="EC" id="3.1.26.4"/>
    </reaction>
</comment>
<evidence type="ECO:0000256" key="3">
    <source>
        <dbReference type="ARBA" id="ARBA00005300"/>
    </source>
</evidence>
<keyword evidence="6" id="KW-0540">Nuclease</keyword>
<evidence type="ECO:0000256" key="1">
    <source>
        <dbReference type="ARBA" id="ARBA00000077"/>
    </source>
</evidence>
<dbReference type="SUPFAM" id="SSF53098">
    <property type="entry name" value="Ribonuclease H-like"/>
    <property type="match status" value="1"/>
</dbReference>
<feature type="domain" description="RNase H type-1" evidence="11">
    <location>
        <begin position="1"/>
        <end position="143"/>
    </location>
</feature>
<dbReference type="GO" id="GO:0003676">
    <property type="term" value="F:nucleic acid binding"/>
    <property type="evidence" value="ECO:0007669"/>
    <property type="project" value="InterPro"/>
</dbReference>
<dbReference type="GO" id="GO:0043137">
    <property type="term" value="P:DNA replication, removal of RNA primer"/>
    <property type="evidence" value="ECO:0007669"/>
    <property type="project" value="TreeGrafter"/>
</dbReference>
<dbReference type="GO" id="GO:0004523">
    <property type="term" value="F:RNA-DNA hybrid ribonuclease activity"/>
    <property type="evidence" value="ECO:0007669"/>
    <property type="project" value="UniProtKB-EC"/>
</dbReference>
<evidence type="ECO:0000313" key="13">
    <source>
        <dbReference type="Proteomes" id="UP000483018"/>
    </source>
</evidence>
<name>A0A7C8HFF0_9FIRM</name>
<comment type="cofactor">
    <cofactor evidence="2">
        <name>Mg(2+)</name>
        <dbReference type="ChEBI" id="CHEBI:18420"/>
    </cofactor>
</comment>
<gene>
    <name evidence="12" type="ORF">GND95_12885</name>
</gene>
<dbReference type="Pfam" id="PF00075">
    <property type="entry name" value="RNase_H"/>
    <property type="match status" value="1"/>
</dbReference>
<dbReference type="InterPro" id="IPR036397">
    <property type="entry name" value="RNaseH_sf"/>
</dbReference>
<dbReference type="PROSITE" id="PS50879">
    <property type="entry name" value="RNASE_H_1"/>
    <property type="match status" value="1"/>
</dbReference>
<evidence type="ECO:0000256" key="2">
    <source>
        <dbReference type="ARBA" id="ARBA00001946"/>
    </source>
</evidence>